<protein>
    <submittedName>
        <fullName evidence="1">Uncharacterized protein</fullName>
    </submittedName>
</protein>
<dbReference type="AlphaFoldDB" id="A0A0A9A927"/>
<reference evidence="1" key="2">
    <citation type="journal article" date="2015" name="Data Brief">
        <title>Shoot transcriptome of the giant reed, Arundo donax.</title>
        <authorList>
            <person name="Barrero R.A."/>
            <person name="Guerrero F.D."/>
            <person name="Moolhuijzen P."/>
            <person name="Goolsby J.A."/>
            <person name="Tidwell J."/>
            <person name="Bellgard S.E."/>
            <person name="Bellgard M.I."/>
        </authorList>
    </citation>
    <scope>NUCLEOTIDE SEQUENCE</scope>
    <source>
        <tissue evidence="1">Shoot tissue taken approximately 20 cm above the soil surface</tissue>
    </source>
</reference>
<dbReference type="EMBL" id="GBRH01251437">
    <property type="protein sequence ID" value="JAD46458.1"/>
    <property type="molecule type" value="Transcribed_RNA"/>
</dbReference>
<name>A0A0A9A927_ARUDO</name>
<accession>A0A0A9A927</accession>
<evidence type="ECO:0000313" key="1">
    <source>
        <dbReference type="EMBL" id="JAD46458.1"/>
    </source>
</evidence>
<sequence length="28" mass="3117">MSPKFCILVLGTPKSHQTPNSIKTQTMK</sequence>
<reference evidence="1" key="1">
    <citation type="submission" date="2014-09" db="EMBL/GenBank/DDBJ databases">
        <authorList>
            <person name="Magalhaes I.L.F."/>
            <person name="Oliveira U."/>
            <person name="Santos F.R."/>
            <person name="Vidigal T.H.D.A."/>
            <person name="Brescovit A.D."/>
            <person name="Santos A.J."/>
        </authorList>
    </citation>
    <scope>NUCLEOTIDE SEQUENCE</scope>
    <source>
        <tissue evidence="1">Shoot tissue taken approximately 20 cm above the soil surface</tissue>
    </source>
</reference>
<proteinExistence type="predicted"/>
<organism evidence="1">
    <name type="scientific">Arundo donax</name>
    <name type="common">Giant reed</name>
    <name type="synonym">Donax arundinaceus</name>
    <dbReference type="NCBI Taxonomy" id="35708"/>
    <lineage>
        <taxon>Eukaryota</taxon>
        <taxon>Viridiplantae</taxon>
        <taxon>Streptophyta</taxon>
        <taxon>Embryophyta</taxon>
        <taxon>Tracheophyta</taxon>
        <taxon>Spermatophyta</taxon>
        <taxon>Magnoliopsida</taxon>
        <taxon>Liliopsida</taxon>
        <taxon>Poales</taxon>
        <taxon>Poaceae</taxon>
        <taxon>PACMAD clade</taxon>
        <taxon>Arundinoideae</taxon>
        <taxon>Arundineae</taxon>
        <taxon>Arundo</taxon>
    </lineage>
</organism>